<dbReference type="GO" id="GO:0005506">
    <property type="term" value="F:iron ion binding"/>
    <property type="evidence" value="ECO:0007669"/>
    <property type="project" value="InterPro"/>
</dbReference>
<evidence type="ECO:0000259" key="7">
    <source>
        <dbReference type="PROSITE" id="PS51471"/>
    </source>
</evidence>
<dbReference type="OrthoDB" id="9812472at2"/>
<dbReference type="Gene3D" id="2.60.120.620">
    <property type="entry name" value="q2cbj1_9rhob like domain"/>
    <property type="match status" value="1"/>
</dbReference>
<keyword evidence="5" id="KW-0560">Oxidoreductase</keyword>
<dbReference type="InterPro" id="IPR023550">
    <property type="entry name" value="PKHD_hydroxylase"/>
</dbReference>
<accession>A0A1N6FC50</accession>
<dbReference type="NCBIfam" id="NF003974">
    <property type="entry name" value="PRK05467.1-3"/>
    <property type="match status" value="1"/>
</dbReference>
<evidence type="ECO:0000256" key="6">
    <source>
        <dbReference type="ARBA" id="ARBA00023004"/>
    </source>
</evidence>
<evidence type="ECO:0000256" key="5">
    <source>
        <dbReference type="ARBA" id="ARBA00023002"/>
    </source>
</evidence>
<dbReference type="InterPro" id="IPR044862">
    <property type="entry name" value="Pro_4_hyd_alph_FE2OG_OXY"/>
</dbReference>
<name>A0A1N6FC50_9SPHN</name>
<dbReference type="STRING" id="1123272.SAMN02745824_2333"/>
<dbReference type="GO" id="GO:0006974">
    <property type="term" value="P:DNA damage response"/>
    <property type="evidence" value="ECO:0007669"/>
    <property type="project" value="TreeGrafter"/>
</dbReference>
<evidence type="ECO:0000256" key="1">
    <source>
        <dbReference type="ARBA" id="ARBA00001961"/>
    </source>
</evidence>
<sequence length="218" mass="24663">MFKQLSLLDKDQVKTLKDIAESSKFVDGKISNPHSRVKNNLQLHDPAAYEQSSKIMLDALMANREFLDFAFPQHVAPPMITCHKPGMNYGLHADSALIPLPSGPIRSDISCTIFLNGPDDYEGGALRVTHGEASMRFKGTPGTAIVYPSYTLHEVEKVTKGERLVAISFIQSKIRDVMKRNLLYEFNEVAALEGLNMRHENYTRMQAAQYNLMRMWME</sequence>
<dbReference type="GO" id="GO:0016706">
    <property type="term" value="F:2-oxoglutarate-dependent dioxygenase activity"/>
    <property type="evidence" value="ECO:0007669"/>
    <property type="project" value="InterPro"/>
</dbReference>
<comment type="cofactor">
    <cofactor evidence="1">
        <name>L-ascorbate</name>
        <dbReference type="ChEBI" id="CHEBI:38290"/>
    </cofactor>
</comment>
<keyword evidence="6" id="KW-0408">Iron</keyword>
<protein>
    <submittedName>
        <fullName evidence="8">PKHD-type hydroxylase</fullName>
    </submittedName>
</protein>
<dbReference type="GO" id="GO:0006879">
    <property type="term" value="P:intracellular iron ion homeostasis"/>
    <property type="evidence" value="ECO:0007669"/>
    <property type="project" value="TreeGrafter"/>
</dbReference>
<proteinExistence type="predicted"/>
<evidence type="ECO:0000313" key="9">
    <source>
        <dbReference type="Proteomes" id="UP000185192"/>
    </source>
</evidence>
<dbReference type="Proteomes" id="UP000185192">
    <property type="component" value="Unassembled WGS sequence"/>
</dbReference>
<dbReference type="EMBL" id="FSQW01000002">
    <property type="protein sequence ID" value="SIN92865.1"/>
    <property type="molecule type" value="Genomic_DNA"/>
</dbReference>
<dbReference type="RefSeq" id="WP_074205373.1">
    <property type="nucleotide sequence ID" value="NZ_FSQW01000002.1"/>
</dbReference>
<keyword evidence="3" id="KW-0847">Vitamin C</keyword>
<dbReference type="Pfam" id="PF13640">
    <property type="entry name" value="2OG-FeII_Oxy_3"/>
    <property type="match status" value="1"/>
</dbReference>
<dbReference type="GO" id="GO:0031418">
    <property type="term" value="F:L-ascorbic acid binding"/>
    <property type="evidence" value="ECO:0007669"/>
    <property type="project" value="UniProtKB-KW"/>
</dbReference>
<dbReference type="SMART" id="SM00702">
    <property type="entry name" value="P4Hc"/>
    <property type="match status" value="1"/>
</dbReference>
<dbReference type="InterPro" id="IPR005123">
    <property type="entry name" value="Oxoglu/Fe-dep_dioxygenase_dom"/>
</dbReference>
<gene>
    <name evidence="8" type="ORF">SAMN02745824_2333</name>
</gene>
<evidence type="ECO:0000256" key="2">
    <source>
        <dbReference type="ARBA" id="ARBA00022723"/>
    </source>
</evidence>
<dbReference type="PANTHER" id="PTHR41536">
    <property type="entry name" value="PKHD-TYPE HYDROXYLASE YBIX"/>
    <property type="match status" value="1"/>
</dbReference>
<keyword evidence="4" id="KW-0223">Dioxygenase</keyword>
<dbReference type="InterPro" id="IPR006620">
    <property type="entry name" value="Pro_4_hyd_alph"/>
</dbReference>
<evidence type="ECO:0000313" key="8">
    <source>
        <dbReference type="EMBL" id="SIN92865.1"/>
    </source>
</evidence>
<dbReference type="PROSITE" id="PS51471">
    <property type="entry name" value="FE2OG_OXY"/>
    <property type="match status" value="1"/>
</dbReference>
<dbReference type="AlphaFoldDB" id="A0A1N6FC50"/>
<feature type="domain" description="Fe2OG dioxygenase" evidence="7">
    <location>
        <begin position="74"/>
        <end position="172"/>
    </location>
</feature>
<evidence type="ECO:0000256" key="3">
    <source>
        <dbReference type="ARBA" id="ARBA00022896"/>
    </source>
</evidence>
<organism evidence="8 9">
    <name type="scientific">Parasphingorhabdus marina DSM 22363</name>
    <dbReference type="NCBI Taxonomy" id="1123272"/>
    <lineage>
        <taxon>Bacteria</taxon>
        <taxon>Pseudomonadati</taxon>
        <taxon>Pseudomonadota</taxon>
        <taxon>Alphaproteobacteria</taxon>
        <taxon>Sphingomonadales</taxon>
        <taxon>Sphingomonadaceae</taxon>
        <taxon>Parasphingorhabdus</taxon>
    </lineage>
</organism>
<dbReference type="PANTHER" id="PTHR41536:SF1">
    <property type="entry name" value="PKHD-TYPE HYDROXYLASE YBIX"/>
    <property type="match status" value="1"/>
</dbReference>
<keyword evidence="9" id="KW-1185">Reference proteome</keyword>
<evidence type="ECO:0000256" key="4">
    <source>
        <dbReference type="ARBA" id="ARBA00022964"/>
    </source>
</evidence>
<reference evidence="9" key="1">
    <citation type="submission" date="2016-11" db="EMBL/GenBank/DDBJ databases">
        <authorList>
            <person name="Varghese N."/>
            <person name="Submissions S."/>
        </authorList>
    </citation>
    <scope>NUCLEOTIDE SEQUENCE [LARGE SCALE GENOMIC DNA]</scope>
    <source>
        <strain evidence="9">DSM 22363</strain>
    </source>
</reference>
<keyword evidence="2" id="KW-0479">Metal-binding</keyword>